<evidence type="ECO:0000313" key="2">
    <source>
        <dbReference type="EMBL" id="MDT3280680.1"/>
    </source>
</evidence>
<organism evidence="2 3">
    <name type="scientific">Shewanella scandinavica</name>
    <dbReference type="NCBI Taxonomy" id="3063538"/>
    <lineage>
        <taxon>Bacteria</taxon>
        <taxon>Pseudomonadati</taxon>
        <taxon>Pseudomonadota</taxon>
        <taxon>Gammaproteobacteria</taxon>
        <taxon>Alteromonadales</taxon>
        <taxon>Shewanellaceae</taxon>
        <taxon>Shewanella</taxon>
    </lineage>
</organism>
<feature type="domain" description="Endonuclease GajA/Old nuclease/RecF-like AAA" evidence="1">
    <location>
        <begin position="1"/>
        <end position="468"/>
    </location>
</feature>
<dbReference type="PANTHER" id="PTHR43581">
    <property type="entry name" value="ATP/GTP PHOSPHATASE"/>
    <property type="match status" value="1"/>
</dbReference>
<name>A0ABU3FZ88_9GAMM</name>
<dbReference type="PANTHER" id="PTHR43581:SF4">
    <property type="entry name" value="ATP_GTP PHOSPHATASE"/>
    <property type="match status" value="1"/>
</dbReference>
<dbReference type="RefSeq" id="WP_311899226.1">
    <property type="nucleotide sequence ID" value="NZ_JAUOES010000009.1"/>
</dbReference>
<dbReference type="Proteomes" id="UP001249505">
    <property type="component" value="Unassembled WGS sequence"/>
</dbReference>
<proteinExistence type="predicted"/>
<dbReference type="SUPFAM" id="SSF52540">
    <property type="entry name" value="P-loop containing nucleoside triphosphate hydrolases"/>
    <property type="match status" value="1"/>
</dbReference>
<keyword evidence="3" id="KW-1185">Reference proteome</keyword>
<protein>
    <submittedName>
        <fullName evidence="2">AAA family ATPase</fullName>
    </submittedName>
</protein>
<dbReference type="InterPro" id="IPR027417">
    <property type="entry name" value="P-loop_NTPase"/>
</dbReference>
<evidence type="ECO:0000259" key="1">
    <source>
        <dbReference type="Pfam" id="PF13175"/>
    </source>
</evidence>
<dbReference type="InterPro" id="IPR051396">
    <property type="entry name" value="Bact_Antivir_Def_Nuclease"/>
</dbReference>
<reference evidence="2 3" key="1">
    <citation type="submission" date="2023-07" db="EMBL/GenBank/DDBJ databases">
        <title>Novel Shewanella species isolated from Baltic Sea sediments.</title>
        <authorList>
            <person name="Martin-Rodriguez A.J."/>
        </authorList>
    </citation>
    <scope>NUCLEOTIDE SEQUENCE [LARGE SCALE GENOMIC DNA]</scope>
    <source>
        <strain evidence="2 3">SP2S1-2</strain>
    </source>
</reference>
<sequence length="559" mass="64340">MKLAYLYIENHRALENIDIPINGSHKCKYLNEELTLNFCPNELDYYRGLECSAIIGKNGVGKSTILDFIEVAYGGTDSSGIIVWFDSSNKKYHICAINLYLNEKSVLSNEYYVFEKDISKLTKRHKIKLIKANNLTGVETNDFSIKRKSNSFIYDMSLSQYVKGSKKIIAQRTNRLIRYFNKSASFNKLDQPKVKFTFQFSNSSTAYLKSLLQNDDFVSKNIESKNDLELLHQQLTGFFTNVDLNEYKNFGSQLLKANLLSICNYLSKLTIISKSHRDEFFIKLLIGMLRGSFNNAYVIKILSEAREYSSITNTESILNFDASIIFIKYQKIFGNFGRISHVIDILRSEYELFDGNELSTFNADLIIELTSYISDLPSLLLSNFKYGWDGFSTGEFAKLNIFSELYNYIHAKNNENIDSHIIVMDEVDLYLHPDWQRTFFSELLEFTKIEFPSNTVQIILSTHSPIIISDFLPEDIVSLDRQNGKTKVVESFGFASHITDLYVEGMHLKSTFGEHSKKAINQLLIRSSKKELTKQDFGLIKKIKSENIQKMILGSYDKN</sequence>
<accession>A0ABU3FZ88</accession>
<comment type="caution">
    <text evidence="2">The sequence shown here is derived from an EMBL/GenBank/DDBJ whole genome shotgun (WGS) entry which is preliminary data.</text>
</comment>
<evidence type="ECO:0000313" key="3">
    <source>
        <dbReference type="Proteomes" id="UP001249505"/>
    </source>
</evidence>
<dbReference type="Gene3D" id="3.40.50.300">
    <property type="entry name" value="P-loop containing nucleotide triphosphate hydrolases"/>
    <property type="match status" value="1"/>
</dbReference>
<gene>
    <name evidence="2" type="ORF">Q4Q50_10325</name>
</gene>
<dbReference type="Pfam" id="PF13175">
    <property type="entry name" value="AAA_15"/>
    <property type="match status" value="1"/>
</dbReference>
<dbReference type="EMBL" id="JAUOES010000009">
    <property type="protein sequence ID" value="MDT3280680.1"/>
    <property type="molecule type" value="Genomic_DNA"/>
</dbReference>
<dbReference type="InterPro" id="IPR041685">
    <property type="entry name" value="AAA_GajA/Old/RecF-like"/>
</dbReference>